<dbReference type="EMBL" id="VYDA01000168">
    <property type="protein sequence ID" value="MYH61025.1"/>
    <property type="molecule type" value="Genomic_DNA"/>
</dbReference>
<sequence length="256" mass="28281">MHVLVEKPPAYTVAEVEEMAAAAEKAGKHLMVAWNRTYALQRVKEIFGDEPPEVLLANYVRPEPAYMGLVRNHIVDPFYFLCGEPAEVTAQCDMFNAQREGHTLANIRFQSGAVGSLISSFGSGGHSEQLTAYGNGYSVFIDSTSRGSGTVMRGRQVIETLEPVDSSAVQIRHFIDCIKEDREPLTSGRAAVRIARFIWSIMDSAGMGIPPLPEGEPGWLMWCMCGDKVISNVERCPRCGQEWAGWSLPVETIRKT</sequence>
<dbReference type="InterPro" id="IPR000683">
    <property type="entry name" value="Gfo/Idh/MocA-like_OxRdtase_N"/>
</dbReference>
<dbReference type="Pfam" id="PF02894">
    <property type="entry name" value="GFO_IDH_MocA_C"/>
    <property type="match status" value="1"/>
</dbReference>
<feature type="domain" description="Gfo/Idh/MocA-like oxidoreductase N-terminal" evidence="2">
    <location>
        <begin position="1"/>
        <end position="33"/>
    </location>
</feature>
<evidence type="ECO:0000259" key="2">
    <source>
        <dbReference type="Pfam" id="PF01408"/>
    </source>
</evidence>
<dbReference type="SUPFAM" id="SSF51735">
    <property type="entry name" value="NAD(P)-binding Rossmann-fold domains"/>
    <property type="match status" value="1"/>
</dbReference>
<organism evidence="4">
    <name type="scientific">Caldilineaceae bacterium SB0675_bin_29</name>
    <dbReference type="NCBI Taxonomy" id="2605266"/>
    <lineage>
        <taxon>Bacteria</taxon>
        <taxon>Bacillati</taxon>
        <taxon>Chloroflexota</taxon>
        <taxon>Caldilineae</taxon>
        <taxon>Caldilineales</taxon>
        <taxon>Caldilineaceae</taxon>
    </lineage>
</organism>
<evidence type="ECO:0000313" key="4">
    <source>
        <dbReference type="EMBL" id="MYH61025.1"/>
    </source>
</evidence>
<dbReference type="SUPFAM" id="SSF55347">
    <property type="entry name" value="Glyceraldehyde-3-phosphate dehydrogenase-like, C-terminal domain"/>
    <property type="match status" value="1"/>
</dbReference>
<evidence type="ECO:0000256" key="1">
    <source>
        <dbReference type="ARBA" id="ARBA00010928"/>
    </source>
</evidence>
<reference evidence="4" key="1">
    <citation type="submission" date="2019-09" db="EMBL/GenBank/DDBJ databases">
        <title>Characterisation of the sponge microbiome using genome-centric metagenomics.</title>
        <authorList>
            <person name="Engelberts J.P."/>
            <person name="Robbins S.J."/>
            <person name="De Goeij J.M."/>
            <person name="Aranda M."/>
            <person name="Bell S.C."/>
            <person name="Webster N.S."/>
        </authorList>
    </citation>
    <scope>NUCLEOTIDE SEQUENCE</scope>
    <source>
        <strain evidence="4">SB0675_bin_29</strain>
    </source>
</reference>
<feature type="domain" description="Gfo/Idh/MocA-like oxidoreductase C-terminal" evidence="3">
    <location>
        <begin position="73"/>
        <end position="205"/>
    </location>
</feature>
<dbReference type="Pfam" id="PF01408">
    <property type="entry name" value="GFO_IDH_MocA"/>
    <property type="match status" value="1"/>
</dbReference>
<dbReference type="InterPro" id="IPR052515">
    <property type="entry name" value="Gfo/Idh/MocA_Oxidoreductase"/>
</dbReference>
<dbReference type="GO" id="GO:0000166">
    <property type="term" value="F:nucleotide binding"/>
    <property type="evidence" value="ECO:0007669"/>
    <property type="project" value="InterPro"/>
</dbReference>
<dbReference type="PANTHER" id="PTHR43249">
    <property type="entry name" value="UDP-N-ACETYL-2-AMINO-2-DEOXY-D-GLUCURONATE OXIDASE"/>
    <property type="match status" value="1"/>
</dbReference>
<protein>
    <submittedName>
        <fullName evidence="4">Uncharacterized protein</fullName>
    </submittedName>
</protein>
<dbReference type="AlphaFoldDB" id="A0A6B1G1A0"/>
<proteinExistence type="inferred from homology"/>
<dbReference type="Gene3D" id="3.30.360.10">
    <property type="entry name" value="Dihydrodipicolinate Reductase, domain 2"/>
    <property type="match status" value="1"/>
</dbReference>
<comment type="similarity">
    <text evidence="1">Belongs to the Gfo/Idh/MocA family.</text>
</comment>
<gene>
    <name evidence="4" type="ORF">F4148_04465</name>
</gene>
<evidence type="ECO:0000259" key="3">
    <source>
        <dbReference type="Pfam" id="PF02894"/>
    </source>
</evidence>
<dbReference type="InterPro" id="IPR036291">
    <property type="entry name" value="NAD(P)-bd_dom_sf"/>
</dbReference>
<name>A0A6B1G1A0_9CHLR</name>
<dbReference type="InterPro" id="IPR004104">
    <property type="entry name" value="Gfo/Idh/MocA-like_OxRdtase_C"/>
</dbReference>
<dbReference type="PANTHER" id="PTHR43249:SF1">
    <property type="entry name" value="D-GLUCOSIDE 3-DEHYDROGENASE"/>
    <property type="match status" value="1"/>
</dbReference>
<comment type="caution">
    <text evidence="4">The sequence shown here is derived from an EMBL/GenBank/DDBJ whole genome shotgun (WGS) entry which is preliminary data.</text>
</comment>
<accession>A0A6B1G1A0</accession>
<dbReference type="Gene3D" id="3.40.50.720">
    <property type="entry name" value="NAD(P)-binding Rossmann-like Domain"/>
    <property type="match status" value="1"/>
</dbReference>